<keyword evidence="3" id="KW-0658">Purine biosynthesis</keyword>
<feature type="active site" evidence="3">
    <location>
        <position position="238"/>
    </location>
</feature>
<evidence type="ECO:0000313" key="7">
    <source>
        <dbReference type="Proteomes" id="UP000246132"/>
    </source>
</evidence>
<dbReference type="EC" id="3.5.1.10" evidence="3 4"/>
<dbReference type="InterPro" id="IPR002376">
    <property type="entry name" value="Formyl_transf_N"/>
</dbReference>
<dbReference type="PIRSF" id="PIRSF036480">
    <property type="entry name" value="FormyFH4_hydr"/>
    <property type="match status" value="1"/>
</dbReference>
<dbReference type="InterPro" id="IPR036477">
    <property type="entry name" value="Formyl_transf_N_sf"/>
</dbReference>
<evidence type="ECO:0000256" key="1">
    <source>
        <dbReference type="ARBA" id="ARBA00022563"/>
    </source>
</evidence>
<dbReference type="RefSeq" id="WP_109765278.1">
    <property type="nucleotide sequence ID" value="NZ_QFWV02000004.1"/>
</dbReference>
<comment type="catalytic activity">
    <reaction evidence="3">
        <text>(6R)-10-formyltetrahydrofolate + H2O = (6S)-5,6,7,8-tetrahydrofolate + formate + H(+)</text>
        <dbReference type="Rhea" id="RHEA:19833"/>
        <dbReference type="ChEBI" id="CHEBI:15377"/>
        <dbReference type="ChEBI" id="CHEBI:15378"/>
        <dbReference type="ChEBI" id="CHEBI:15740"/>
        <dbReference type="ChEBI" id="CHEBI:57453"/>
        <dbReference type="ChEBI" id="CHEBI:195366"/>
        <dbReference type="EC" id="3.5.1.10"/>
    </reaction>
</comment>
<dbReference type="SUPFAM" id="SSF53328">
    <property type="entry name" value="Formyltransferase"/>
    <property type="match status" value="1"/>
</dbReference>
<dbReference type="Pfam" id="PF01842">
    <property type="entry name" value="ACT"/>
    <property type="match status" value="1"/>
</dbReference>
<dbReference type="InterPro" id="IPR045865">
    <property type="entry name" value="ACT-like_dom_sf"/>
</dbReference>
<comment type="pathway">
    <text evidence="3">Purine metabolism; IMP biosynthesis via de novo pathway; formate from 10-formyl-5,6,7,8-tetrahydrofolate: step 1/1.</text>
</comment>
<dbReference type="Gene3D" id="3.30.70.260">
    <property type="match status" value="1"/>
</dbReference>
<dbReference type="PRINTS" id="PR01575">
    <property type="entry name" value="FFH4HYDRLASE"/>
</dbReference>
<dbReference type="NCBIfam" id="NF004684">
    <property type="entry name" value="PRK06027.1"/>
    <property type="match status" value="1"/>
</dbReference>
<comment type="similarity">
    <text evidence="3">Belongs to the PurU family.</text>
</comment>
<dbReference type="CDD" id="cd04875">
    <property type="entry name" value="ACT_F4HF-DF"/>
    <property type="match status" value="1"/>
</dbReference>
<evidence type="ECO:0000313" key="6">
    <source>
        <dbReference type="EMBL" id="RKF07773.1"/>
    </source>
</evidence>
<dbReference type="EMBL" id="QFWV02000004">
    <property type="protein sequence ID" value="RKF07773.1"/>
    <property type="molecule type" value="Genomic_DNA"/>
</dbReference>
<evidence type="ECO:0000256" key="2">
    <source>
        <dbReference type="ARBA" id="ARBA00022801"/>
    </source>
</evidence>
<dbReference type="NCBIfam" id="TIGR00655">
    <property type="entry name" value="PurU"/>
    <property type="match status" value="1"/>
</dbReference>
<keyword evidence="1 3" id="KW-0554">One-carbon metabolism</keyword>
<dbReference type="Gene3D" id="3.40.50.170">
    <property type="entry name" value="Formyl transferase, N-terminal domain"/>
    <property type="match status" value="1"/>
</dbReference>
<sequence length="295" mass="32512">MNIIIKITCPDRMGIVSALSTALAAHGYNIIESSQFHEPALGTARRAGEGRFFMRVDCVQTADGAGAETNAAGLAAFLDGFRSEFDAQVSVDDKDRVIPAIVMVSKFDHCLQDIWYRVRTNTLPIRMAAIVSNHTDSQADAARWGVDFHHLPVTPGTKAEQEARLEAIMAETGAELVVLARYMQILSDGFSSRHFGKLINIHHSFLPAFKGAKPYHRAWDRGVKHIGATAHYVTPDLDEGPIIEQGTERVSHTSDPDDLVMRGRDVEARVLSRAIRLHAEGRVFINGSRTVVFEP</sequence>
<dbReference type="AlphaFoldDB" id="A0A3A8APC4"/>
<dbReference type="PANTHER" id="PTHR42706:SF1">
    <property type="entry name" value="FORMYLTETRAHYDROFOLATE DEFORMYLASE 2, MITOCHONDRIAL"/>
    <property type="match status" value="1"/>
</dbReference>
<organism evidence="6 7">
    <name type="scientific">Oceaniradius stylonematis</name>
    <dbReference type="NCBI Taxonomy" id="2184161"/>
    <lineage>
        <taxon>Bacteria</taxon>
        <taxon>Pseudomonadati</taxon>
        <taxon>Pseudomonadota</taxon>
        <taxon>Alphaproteobacteria</taxon>
        <taxon>Hyphomicrobiales</taxon>
        <taxon>Ahrensiaceae</taxon>
        <taxon>Oceaniradius</taxon>
    </lineage>
</organism>
<protein>
    <recommendedName>
        <fullName evidence="3 4">Formyltetrahydrofolate deformylase</fullName>
        <ecNumber evidence="3 4">3.5.1.10</ecNumber>
    </recommendedName>
    <alternativeName>
        <fullName evidence="3">Formyl-FH(4) hydrolase</fullName>
    </alternativeName>
</protein>
<dbReference type="SUPFAM" id="SSF55021">
    <property type="entry name" value="ACT-like"/>
    <property type="match status" value="1"/>
</dbReference>
<dbReference type="UniPathway" id="UPA00074">
    <property type="reaction ID" value="UER00170"/>
</dbReference>
<dbReference type="GO" id="GO:0006189">
    <property type="term" value="P:'de novo' IMP biosynthetic process"/>
    <property type="evidence" value="ECO:0007669"/>
    <property type="project" value="UniProtKB-UniRule"/>
</dbReference>
<dbReference type="InterPro" id="IPR044074">
    <property type="entry name" value="PurU_ACT"/>
</dbReference>
<dbReference type="CDD" id="cd08648">
    <property type="entry name" value="FMT_core_Formyl-FH4-Hydrolase_C"/>
    <property type="match status" value="1"/>
</dbReference>
<dbReference type="Proteomes" id="UP000246132">
    <property type="component" value="Unassembled WGS sequence"/>
</dbReference>
<feature type="domain" description="ACT" evidence="5">
    <location>
        <begin position="4"/>
        <end position="94"/>
    </location>
</feature>
<dbReference type="OrthoDB" id="9806170at2"/>
<keyword evidence="2 3" id="KW-0378">Hydrolase</keyword>
<accession>A0A3A8APC4</accession>
<dbReference type="PROSITE" id="PS51671">
    <property type="entry name" value="ACT"/>
    <property type="match status" value="1"/>
</dbReference>
<dbReference type="HAMAP" id="MF_01927">
    <property type="entry name" value="PurU"/>
    <property type="match status" value="1"/>
</dbReference>
<evidence type="ECO:0000256" key="3">
    <source>
        <dbReference type="HAMAP-Rule" id="MF_01927"/>
    </source>
</evidence>
<dbReference type="InterPro" id="IPR041729">
    <property type="entry name" value="Formyl-FH4-Hydrolase_C"/>
</dbReference>
<name>A0A3A8APC4_9HYPH</name>
<comment type="caution">
    <text evidence="6">The sequence shown here is derived from an EMBL/GenBank/DDBJ whole genome shotgun (WGS) entry which is preliminary data.</text>
</comment>
<dbReference type="GO" id="GO:0008864">
    <property type="term" value="F:formyltetrahydrofolate deformylase activity"/>
    <property type="evidence" value="ECO:0007669"/>
    <property type="project" value="UniProtKB-UniRule"/>
</dbReference>
<dbReference type="Pfam" id="PF00551">
    <property type="entry name" value="Formyl_trans_N"/>
    <property type="match status" value="1"/>
</dbReference>
<reference evidence="6 7" key="1">
    <citation type="journal article" date="2018" name="Int. J. Syst. Bacteriol.">
        <title>Oceaniradius stylonemae gen. nov., sp. nov., isolated from a red alga, Stylonema cornu-cervi.</title>
        <authorList>
            <person name="Jeong S."/>
        </authorList>
    </citation>
    <scope>NUCLEOTIDE SEQUENCE [LARGE SCALE GENOMIC DNA]</scope>
    <source>
        <strain evidence="6 7">StC1</strain>
    </source>
</reference>
<proteinExistence type="inferred from homology"/>
<keyword evidence="7" id="KW-1185">Reference proteome</keyword>
<comment type="function">
    <text evidence="3">Catalyzes the hydrolysis of 10-formyltetrahydrofolate (formyl-FH4) to formate and tetrahydrofolate (FH4).</text>
</comment>
<gene>
    <name evidence="3 6" type="primary">purU</name>
    <name evidence="6" type="ORF">DEM25_008510</name>
</gene>
<dbReference type="InterPro" id="IPR002912">
    <property type="entry name" value="ACT_dom"/>
</dbReference>
<dbReference type="GO" id="GO:0006730">
    <property type="term" value="P:one-carbon metabolic process"/>
    <property type="evidence" value="ECO:0007669"/>
    <property type="project" value="UniProtKB-KW"/>
</dbReference>
<dbReference type="PANTHER" id="PTHR42706">
    <property type="entry name" value="FORMYLTETRAHYDROFOLATE DEFORMYLASE"/>
    <property type="match status" value="1"/>
</dbReference>
<evidence type="ECO:0000259" key="5">
    <source>
        <dbReference type="PROSITE" id="PS51671"/>
    </source>
</evidence>
<evidence type="ECO:0000256" key="4">
    <source>
        <dbReference type="NCBIfam" id="TIGR00655"/>
    </source>
</evidence>
<dbReference type="InterPro" id="IPR004810">
    <property type="entry name" value="PurU"/>
</dbReference>